<dbReference type="EMBL" id="QNRF01000008">
    <property type="protein sequence ID" value="RBO80282.1"/>
    <property type="molecule type" value="Genomic_DNA"/>
</dbReference>
<keyword evidence="7" id="KW-1185">Reference proteome</keyword>
<dbReference type="SUPFAM" id="SSF53850">
    <property type="entry name" value="Periplasmic binding protein-like II"/>
    <property type="match status" value="1"/>
</dbReference>
<keyword evidence="4" id="KW-0804">Transcription</keyword>
<dbReference type="InterPro" id="IPR036388">
    <property type="entry name" value="WH-like_DNA-bd_sf"/>
</dbReference>
<comment type="caution">
    <text evidence="6">The sequence shown here is derived from an EMBL/GenBank/DDBJ whole genome shotgun (WGS) entry which is preliminary data.</text>
</comment>
<dbReference type="PANTHER" id="PTHR30537:SF74">
    <property type="entry name" value="HTH-TYPE TRANSCRIPTIONAL REGULATOR TRPI"/>
    <property type="match status" value="1"/>
</dbReference>
<dbReference type="InterPro" id="IPR000847">
    <property type="entry name" value="LysR_HTH_N"/>
</dbReference>
<dbReference type="PRINTS" id="PR00039">
    <property type="entry name" value="HTHLYSR"/>
</dbReference>
<keyword evidence="3" id="KW-0238">DNA-binding</keyword>
<dbReference type="InterPro" id="IPR005119">
    <property type="entry name" value="LysR_subst-bd"/>
</dbReference>
<dbReference type="InterPro" id="IPR058163">
    <property type="entry name" value="LysR-type_TF_proteobact-type"/>
</dbReference>
<dbReference type="GO" id="GO:0003700">
    <property type="term" value="F:DNA-binding transcription factor activity"/>
    <property type="evidence" value="ECO:0007669"/>
    <property type="project" value="InterPro"/>
</dbReference>
<evidence type="ECO:0000256" key="4">
    <source>
        <dbReference type="ARBA" id="ARBA00023163"/>
    </source>
</evidence>
<dbReference type="Pfam" id="PF03466">
    <property type="entry name" value="LysR_substrate"/>
    <property type="match status" value="1"/>
</dbReference>
<evidence type="ECO:0000256" key="2">
    <source>
        <dbReference type="ARBA" id="ARBA00023015"/>
    </source>
</evidence>
<dbReference type="SUPFAM" id="SSF46785">
    <property type="entry name" value="Winged helix' DNA-binding domain"/>
    <property type="match status" value="1"/>
</dbReference>
<dbReference type="OrthoDB" id="6787458at2"/>
<accession>A0A366CX59</accession>
<proteinExistence type="inferred from homology"/>
<dbReference type="Gene3D" id="3.40.190.10">
    <property type="entry name" value="Periplasmic binding protein-like II"/>
    <property type="match status" value="2"/>
</dbReference>
<evidence type="ECO:0000256" key="3">
    <source>
        <dbReference type="ARBA" id="ARBA00023125"/>
    </source>
</evidence>
<dbReference type="AlphaFoldDB" id="A0A366CX59"/>
<dbReference type="GO" id="GO:0043565">
    <property type="term" value="F:sequence-specific DNA binding"/>
    <property type="evidence" value="ECO:0007669"/>
    <property type="project" value="TreeGrafter"/>
</dbReference>
<comment type="similarity">
    <text evidence="1">Belongs to the LysR transcriptional regulatory family.</text>
</comment>
<feature type="domain" description="HTH lysR-type" evidence="5">
    <location>
        <begin position="3"/>
        <end position="60"/>
    </location>
</feature>
<evidence type="ECO:0000259" key="5">
    <source>
        <dbReference type="PROSITE" id="PS50931"/>
    </source>
</evidence>
<name>A0A366CX59_9GAMM</name>
<dbReference type="PANTHER" id="PTHR30537">
    <property type="entry name" value="HTH-TYPE TRANSCRIPTIONAL REGULATOR"/>
    <property type="match status" value="1"/>
</dbReference>
<organism evidence="6 7">
    <name type="scientific">Marinomonas aquiplantarum</name>
    <dbReference type="NCBI Taxonomy" id="491951"/>
    <lineage>
        <taxon>Bacteria</taxon>
        <taxon>Pseudomonadati</taxon>
        <taxon>Pseudomonadota</taxon>
        <taxon>Gammaproteobacteria</taxon>
        <taxon>Oceanospirillales</taxon>
        <taxon>Oceanospirillaceae</taxon>
        <taxon>Marinomonas</taxon>
    </lineage>
</organism>
<dbReference type="Proteomes" id="UP000252086">
    <property type="component" value="Unassembled WGS sequence"/>
</dbReference>
<evidence type="ECO:0000313" key="6">
    <source>
        <dbReference type="EMBL" id="RBO80282.1"/>
    </source>
</evidence>
<dbReference type="RefSeq" id="WP_113875362.1">
    <property type="nucleotide sequence ID" value="NZ_QNRF01000008.1"/>
</dbReference>
<keyword evidence="2" id="KW-0805">Transcription regulation</keyword>
<evidence type="ECO:0000256" key="1">
    <source>
        <dbReference type="ARBA" id="ARBA00009437"/>
    </source>
</evidence>
<gene>
    <name evidence="6" type="ORF">DFP76_108145</name>
</gene>
<protein>
    <submittedName>
        <fullName evidence="6">LysR family transcriptional regulator</fullName>
    </submittedName>
</protein>
<dbReference type="Pfam" id="PF00126">
    <property type="entry name" value="HTH_1"/>
    <property type="match status" value="1"/>
</dbReference>
<dbReference type="Gene3D" id="1.10.10.10">
    <property type="entry name" value="Winged helix-like DNA-binding domain superfamily/Winged helix DNA-binding domain"/>
    <property type="match status" value="1"/>
</dbReference>
<dbReference type="InterPro" id="IPR036390">
    <property type="entry name" value="WH_DNA-bd_sf"/>
</dbReference>
<sequence>MSLPYTSLHTFHLVVRFGSLKQTADHLSLTESAVSHQIKRLESQLGYALFYKNGRQLKATPRGLALAEQLAQPFDHIDHTLLNETPNHSQRLTLYCLPSLLEPWLLPLILTFKETHPELDLIIRYHSSAPEYLDENSLRISSFLPNHASQYKVVPLFTGKTIPVCSPLYLSHANPIDNPASLLEANLLHDHSEHSWQTWFSQFNLTLSAGQKLIYEDFHLLKMATLAGQGVALCPRALIQEELVTGSLITLFPQEGDNTRYYGLEYNPYAQSNLQQLIQYLELSSLNQQPVKQSTPRS</sequence>
<dbReference type="PROSITE" id="PS50931">
    <property type="entry name" value="HTH_LYSR"/>
    <property type="match status" value="1"/>
</dbReference>
<evidence type="ECO:0000313" key="7">
    <source>
        <dbReference type="Proteomes" id="UP000252086"/>
    </source>
</evidence>
<dbReference type="GO" id="GO:0006351">
    <property type="term" value="P:DNA-templated transcription"/>
    <property type="evidence" value="ECO:0007669"/>
    <property type="project" value="TreeGrafter"/>
</dbReference>
<reference evidence="6 7" key="1">
    <citation type="submission" date="2018-06" db="EMBL/GenBank/DDBJ databases">
        <title>Genomic Encyclopedia of Type Strains, Phase III (KMG-III): the genomes of soil and plant-associated and newly described type strains.</title>
        <authorList>
            <person name="Whitman W."/>
        </authorList>
    </citation>
    <scope>NUCLEOTIDE SEQUENCE [LARGE SCALE GENOMIC DNA]</scope>
    <source>
        <strain evidence="6 7">CECT 7732</strain>
    </source>
</reference>